<feature type="compositionally biased region" description="Pro residues" evidence="1">
    <location>
        <begin position="234"/>
        <end position="258"/>
    </location>
</feature>
<evidence type="ECO:0000313" key="5">
    <source>
        <dbReference type="Proteomes" id="UP000800035"/>
    </source>
</evidence>
<dbReference type="InterPro" id="IPR046464">
    <property type="entry name" value="SWI-SNF_Ssr4_C"/>
</dbReference>
<feature type="domain" description="SWI/SNF and RSC complexes subunit Ssr4 C-terminal" evidence="3">
    <location>
        <begin position="264"/>
        <end position="673"/>
    </location>
</feature>
<feature type="region of interest" description="Disordered" evidence="1">
    <location>
        <begin position="496"/>
        <end position="539"/>
    </location>
</feature>
<dbReference type="AlphaFoldDB" id="A0A6A5UK60"/>
<dbReference type="GO" id="GO:0006338">
    <property type="term" value="P:chromatin remodeling"/>
    <property type="evidence" value="ECO:0007669"/>
    <property type="project" value="InterPro"/>
</dbReference>
<dbReference type="Pfam" id="PF08549">
    <property type="entry name" value="SWI-SNF_Ssr4_N"/>
    <property type="match status" value="1"/>
</dbReference>
<feature type="domain" description="SWI/SNF and RSC complexes subunit Ssr4 N-terminal" evidence="2">
    <location>
        <begin position="12"/>
        <end position="222"/>
    </location>
</feature>
<gene>
    <name evidence="4" type="ORF">CC80DRAFT_530205</name>
</gene>
<dbReference type="InterPro" id="IPR013859">
    <property type="entry name" value="Ssr4_N"/>
</dbReference>
<feature type="region of interest" description="Disordered" evidence="1">
    <location>
        <begin position="455"/>
        <end position="482"/>
    </location>
</feature>
<feature type="compositionally biased region" description="Low complexity" evidence="1">
    <location>
        <begin position="589"/>
        <end position="603"/>
    </location>
</feature>
<evidence type="ECO:0000256" key="1">
    <source>
        <dbReference type="SAM" id="MobiDB-lite"/>
    </source>
</evidence>
<feature type="compositionally biased region" description="Polar residues" evidence="1">
    <location>
        <begin position="604"/>
        <end position="619"/>
    </location>
</feature>
<dbReference type="EMBL" id="ML976977">
    <property type="protein sequence ID" value="KAF1963306.1"/>
    <property type="molecule type" value="Genomic_DNA"/>
</dbReference>
<dbReference type="Pfam" id="PF20497">
    <property type="entry name" value="SWI-SNF_Ssr4_C"/>
    <property type="match status" value="1"/>
</dbReference>
<evidence type="ECO:0000259" key="3">
    <source>
        <dbReference type="Pfam" id="PF20497"/>
    </source>
</evidence>
<feature type="compositionally biased region" description="Polar residues" evidence="1">
    <location>
        <begin position="498"/>
        <end position="508"/>
    </location>
</feature>
<dbReference type="OrthoDB" id="5321006at2759"/>
<reference evidence="4" key="1">
    <citation type="journal article" date="2020" name="Stud. Mycol.">
        <title>101 Dothideomycetes genomes: a test case for predicting lifestyles and emergence of pathogens.</title>
        <authorList>
            <person name="Haridas S."/>
            <person name="Albert R."/>
            <person name="Binder M."/>
            <person name="Bloem J."/>
            <person name="Labutti K."/>
            <person name="Salamov A."/>
            <person name="Andreopoulos B."/>
            <person name="Baker S."/>
            <person name="Barry K."/>
            <person name="Bills G."/>
            <person name="Bluhm B."/>
            <person name="Cannon C."/>
            <person name="Castanera R."/>
            <person name="Culley D."/>
            <person name="Daum C."/>
            <person name="Ezra D."/>
            <person name="Gonzalez J."/>
            <person name="Henrissat B."/>
            <person name="Kuo A."/>
            <person name="Liang C."/>
            <person name="Lipzen A."/>
            <person name="Lutzoni F."/>
            <person name="Magnuson J."/>
            <person name="Mondo S."/>
            <person name="Nolan M."/>
            <person name="Ohm R."/>
            <person name="Pangilinan J."/>
            <person name="Park H.-J."/>
            <person name="Ramirez L."/>
            <person name="Alfaro M."/>
            <person name="Sun H."/>
            <person name="Tritt A."/>
            <person name="Yoshinaga Y."/>
            <person name="Zwiers L.-H."/>
            <person name="Turgeon B."/>
            <person name="Goodwin S."/>
            <person name="Spatafora J."/>
            <person name="Crous P."/>
            <person name="Grigoriev I."/>
        </authorList>
    </citation>
    <scope>NUCLEOTIDE SEQUENCE</scope>
    <source>
        <strain evidence="4">CBS 675.92</strain>
    </source>
</reference>
<feature type="compositionally biased region" description="Polar residues" evidence="1">
    <location>
        <begin position="218"/>
        <end position="229"/>
    </location>
</feature>
<protein>
    <submittedName>
        <fullName evidence="4">DUF1750-domain-containing protein</fullName>
    </submittedName>
</protein>
<name>A0A6A5UK60_9PLEO</name>
<organism evidence="4 5">
    <name type="scientific">Byssothecium circinans</name>
    <dbReference type="NCBI Taxonomy" id="147558"/>
    <lineage>
        <taxon>Eukaryota</taxon>
        <taxon>Fungi</taxon>
        <taxon>Dikarya</taxon>
        <taxon>Ascomycota</taxon>
        <taxon>Pezizomycotina</taxon>
        <taxon>Dothideomycetes</taxon>
        <taxon>Pleosporomycetidae</taxon>
        <taxon>Pleosporales</taxon>
        <taxon>Massarineae</taxon>
        <taxon>Massarinaceae</taxon>
        <taxon>Byssothecium</taxon>
    </lineage>
</organism>
<keyword evidence="5" id="KW-1185">Reference proteome</keyword>
<evidence type="ECO:0000259" key="2">
    <source>
        <dbReference type="Pfam" id="PF08549"/>
    </source>
</evidence>
<feature type="compositionally biased region" description="Low complexity" evidence="1">
    <location>
        <begin position="510"/>
        <end position="526"/>
    </location>
</feature>
<sequence length="676" mass="73139">MYGMNQAYNAADPSAQVPNQLLPHVHLVSNYKFPTTPSIQPQHALDYLLKGPAIVRDAAPVVWTFHHNPPADGTILLTWQSPRMGTHYASDGLVWGDPESVYDIPVKGHQLQVLVHKCGYHYPHEPIAAHARYRYRIVNGPSAFDPNLWLVHYTMSDPTARIPAGQVPISREAHAQLQTRAQLQNAGQLVRKEFMLYDSQNWPKVEFSQQPSRGQQAYYNPMQRPQQPYANGPIGPPPAKRQRGPPPPQTRPPVPGVPPVDVLEEEENAMQDTFDYMTPREISLSRYKQHHEWMEEIFSSPHTIGKIMPIDLGLGLMGELAPLTANILDAPAGESPIDINGEANPDYKNKVKNYEKLQPEQLKEFETRVSAYVSKEEAEIEKMKAAHAKKVAALKKSRTYIKAERRLRDSYYSNSASVADTDGADPADTVVKDLEKALGVEFDKKTLTVCVEKGGFMEPQQPQPQRTQTNGNGTTPSNSNEAALEGENTAASLLDQFGSGSLTGTPAGNLSVPALSQPQSQSQSAVATPSLPSGEAAQTSAFDEQAANLDVANDGNDLLDLDVEMSGITNAGENAGEADWVMVEGQNSGATQQTGADAAQPPASTDTPSDANALPTSGVGQEAGDMFSGADFGSFDNLDSAGDALADFQGDDDTMGLDLVDDSAFGDAFHGMGTDA</sequence>
<proteinExistence type="predicted"/>
<feature type="region of interest" description="Disordered" evidence="1">
    <location>
        <begin position="589"/>
        <end position="628"/>
    </location>
</feature>
<dbReference type="Proteomes" id="UP000800035">
    <property type="component" value="Unassembled WGS sequence"/>
</dbReference>
<feature type="region of interest" description="Disordered" evidence="1">
    <location>
        <begin position="218"/>
        <end position="260"/>
    </location>
</feature>
<evidence type="ECO:0000313" key="4">
    <source>
        <dbReference type="EMBL" id="KAF1963306.1"/>
    </source>
</evidence>
<accession>A0A6A5UK60</accession>
<feature type="compositionally biased region" description="Low complexity" evidence="1">
    <location>
        <begin position="459"/>
        <end position="480"/>
    </location>
</feature>